<dbReference type="AlphaFoldDB" id="A0A1E4SRJ5"/>
<dbReference type="Gene3D" id="1.10.472.80">
    <property type="entry name" value="Ypt/Rab-GAP domain of gyp1p, domain 3"/>
    <property type="match status" value="1"/>
</dbReference>
<dbReference type="Pfam" id="PF00566">
    <property type="entry name" value="RabGAP-TBC"/>
    <property type="match status" value="1"/>
</dbReference>
<dbReference type="SMART" id="SM00164">
    <property type="entry name" value="TBC"/>
    <property type="match status" value="1"/>
</dbReference>
<dbReference type="InterPro" id="IPR035969">
    <property type="entry name" value="Rab-GAP_TBC_sf"/>
</dbReference>
<dbReference type="PANTHER" id="PTHR22957:SF27">
    <property type="entry name" value="TBC1 DOMAIN FAMILY MEMBER 13"/>
    <property type="match status" value="1"/>
</dbReference>
<gene>
    <name evidence="3" type="ORF">CANTADRAFT_19617</name>
</gene>
<feature type="compositionally biased region" description="Polar residues" evidence="1">
    <location>
        <begin position="445"/>
        <end position="462"/>
    </location>
</feature>
<evidence type="ECO:0000313" key="4">
    <source>
        <dbReference type="Proteomes" id="UP000094285"/>
    </source>
</evidence>
<dbReference type="SUPFAM" id="SSF47923">
    <property type="entry name" value="Ypt/Rab-GAP domain of gyp1p"/>
    <property type="match status" value="2"/>
</dbReference>
<dbReference type="GO" id="GO:0005096">
    <property type="term" value="F:GTPase activator activity"/>
    <property type="evidence" value="ECO:0007669"/>
    <property type="project" value="TreeGrafter"/>
</dbReference>
<dbReference type="RefSeq" id="XP_020067144.1">
    <property type="nucleotide sequence ID" value="XM_020206468.1"/>
</dbReference>
<evidence type="ECO:0000256" key="1">
    <source>
        <dbReference type="SAM" id="MobiDB-lite"/>
    </source>
</evidence>
<proteinExistence type="predicted"/>
<dbReference type="GeneID" id="30980605"/>
<organism evidence="3 4">
    <name type="scientific">Suhomyces tanzawaensis NRRL Y-17324</name>
    <dbReference type="NCBI Taxonomy" id="984487"/>
    <lineage>
        <taxon>Eukaryota</taxon>
        <taxon>Fungi</taxon>
        <taxon>Dikarya</taxon>
        <taxon>Ascomycota</taxon>
        <taxon>Saccharomycotina</taxon>
        <taxon>Pichiomycetes</taxon>
        <taxon>Debaryomycetaceae</taxon>
        <taxon>Suhomyces</taxon>
    </lineage>
</organism>
<name>A0A1E4SRJ5_9ASCO</name>
<dbReference type="PANTHER" id="PTHR22957">
    <property type="entry name" value="TBC1 DOMAIN FAMILY MEMBER GTPASE-ACTIVATING PROTEIN"/>
    <property type="match status" value="1"/>
</dbReference>
<dbReference type="EMBL" id="KV453909">
    <property type="protein sequence ID" value="ODV82022.1"/>
    <property type="molecule type" value="Genomic_DNA"/>
</dbReference>
<protein>
    <submittedName>
        <fullName evidence="3">RabGAP/TBC</fullName>
    </submittedName>
</protein>
<sequence length="494" mass="57261">MLKENEIISKVLLTIDKFKGNMASFKSAITDNEYTPSHKSCFTRTLIWKSCLITDSLKIQTWDSKLSDLRVVYHELLKREDMAVPWWKLPTDSPFYQNRDISRKSSMKREITLLRRLKRTALTRVSVADDPLKSPSPSRSRSQTPTYETSDSDLELLETIILDIDRLFPGEDFFHASNPLSITTKHQMIEILYLWAKCNPQVGYKQGAHEILGLIYINLYKEATQVPSTNTFTDDDLRILSLYDITYLLHDLFTIFNKFMVQSGIMARFYESEDVLWKSIESFNVMLMKVDQLIHYNLINKLKIESQLWIIRYLRLLLSRELGNDLSVSIFLWDKLIASQLSNHNGNSITAIPDLIMIMTIQLLIQLKTELITCDFGECLSLLLHYPISAKLAHHSTANDFIFHLYKDAVKLYQSRDDDLKLYELGIKLNNTYNPNLKITMSYTGSAKNSQDSSRAASPRPSTDSKAEKLKFEKYRLEMRLKKKAQLMINNTDS</sequence>
<dbReference type="Gene3D" id="1.10.8.270">
    <property type="entry name" value="putative rabgap domain of human tbc1 domain family member 14 like domains"/>
    <property type="match status" value="1"/>
</dbReference>
<dbReference type="Proteomes" id="UP000094285">
    <property type="component" value="Unassembled WGS sequence"/>
</dbReference>
<dbReference type="PROSITE" id="PS50086">
    <property type="entry name" value="TBC_RABGAP"/>
    <property type="match status" value="1"/>
</dbReference>
<dbReference type="STRING" id="984487.A0A1E4SRJ5"/>
<dbReference type="GO" id="GO:0006886">
    <property type="term" value="P:intracellular protein transport"/>
    <property type="evidence" value="ECO:0007669"/>
    <property type="project" value="TreeGrafter"/>
</dbReference>
<evidence type="ECO:0000313" key="3">
    <source>
        <dbReference type="EMBL" id="ODV82022.1"/>
    </source>
</evidence>
<feature type="region of interest" description="Disordered" evidence="1">
    <location>
        <begin position="445"/>
        <end position="468"/>
    </location>
</feature>
<dbReference type="OrthoDB" id="27140at2759"/>
<dbReference type="InterPro" id="IPR000195">
    <property type="entry name" value="Rab-GAP-TBC_dom"/>
</dbReference>
<reference evidence="4" key="1">
    <citation type="submission" date="2016-05" db="EMBL/GenBank/DDBJ databases">
        <title>Comparative genomics of biotechnologically important yeasts.</title>
        <authorList>
            <consortium name="DOE Joint Genome Institute"/>
            <person name="Riley R."/>
            <person name="Haridas S."/>
            <person name="Wolfe K.H."/>
            <person name="Lopes M.R."/>
            <person name="Hittinger C.T."/>
            <person name="Goker M."/>
            <person name="Salamov A."/>
            <person name="Wisecaver J."/>
            <person name="Long T.M."/>
            <person name="Aerts A.L."/>
            <person name="Barry K."/>
            <person name="Choi C."/>
            <person name="Clum A."/>
            <person name="Coughlan A.Y."/>
            <person name="Deshpande S."/>
            <person name="Douglass A.P."/>
            <person name="Hanson S.J."/>
            <person name="Klenk H.-P."/>
            <person name="Labutti K."/>
            <person name="Lapidus A."/>
            <person name="Lindquist E."/>
            <person name="Lipzen A."/>
            <person name="Meier-Kolthoff J.P."/>
            <person name="Ohm R.A."/>
            <person name="Otillar R.P."/>
            <person name="Pangilinan J."/>
            <person name="Peng Y."/>
            <person name="Rokas A."/>
            <person name="Rosa C.A."/>
            <person name="Scheuner C."/>
            <person name="Sibirny A.A."/>
            <person name="Slot J.C."/>
            <person name="Stielow J.B."/>
            <person name="Sun H."/>
            <person name="Kurtzman C.P."/>
            <person name="Blackwell M."/>
            <person name="Grigoriev I.V."/>
            <person name="Jeffries T.W."/>
        </authorList>
    </citation>
    <scope>NUCLEOTIDE SEQUENCE [LARGE SCALE GENOMIC DNA]</scope>
    <source>
        <strain evidence="4">NRRL Y-17324</strain>
    </source>
</reference>
<feature type="region of interest" description="Disordered" evidence="1">
    <location>
        <begin position="129"/>
        <end position="151"/>
    </location>
</feature>
<keyword evidence="4" id="KW-1185">Reference proteome</keyword>
<feature type="domain" description="Rab-GAP TBC" evidence="2">
    <location>
        <begin position="52"/>
        <end position="340"/>
    </location>
</feature>
<accession>A0A1E4SRJ5</accession>
<evidence type="ECO:0000259" key="2">
    <source>
        <dbReference type="PROSITE" id="PS50086"/>
    </source>
</evidence>